<keyword evidence="1" id="KW-0812">Transmembrane</keyword>
<dbReference type="GO" id="GO:0009279">
    <property type="term" value="C:cell outer membrane"/>
    <property type="evidence" value="ECO:0007669"/>
    <property type="project" value="UniProtKB-SubCell"/>
</dbReference>
<evidence type="ECO:0000256" key="2">
    <source>
        <dbReference type="SAM" id="SignalP"/>
    </source>
</evidence>
<dbReference type="Proteomes" id="UP000218272">
    <property type="component" value="Chromosome SCLO_1"/>
</dbReference>
<evidence type="ECO:0000313" key="4">
    <source>
        <dbReference type="EMBL" id="BAV64824.1"/>
    </source>
</evidence>
<keyword evidence="2" id="KW-0732">Signal</keyword>
<accession>A0A1E1F2T3</accession>
<dbReference type="GO" id="GO:0015344">
    <property type="term" value="F:siderophore uptake transmembrane transporter activity"/>
    <property type="evidence" value="ECO:0007669"/>
    <property type="project" value="TreeGrafter"/>
</dbReference>
<evidence type="ECO:0000256" key="1">
    <source>
        <dbReference type="PROSITE-ProRule" id="PRU01360"/>
    </source>
</evidence>
<keyword evidence="1" id="KW-0813">Transport</keyword>
<gene>
    <name evidence="4" type="ORF">SCLO_1017840</name>
</gene>
<dbReference type="Pfam" id="PF07715">
    <property type="entry name" value="Plug"/>
    <property type="match status" value="1"/>
</dbReference>
<dbReference type="KEGG" id="sclo:SCLO_1017840"/>
<keyword evidence="4" id="KW-0675">Receptor</keyword>
<organism evidence="4 5">
    <name type="scientific">Sphingobium cloacae</name>
    <dbReference type="NCBI Taxonomy" id="120107"/>
    <lineage>
        <taxon>Bacteria</taxon>
        <taxon>Pseudomonadati</taxon>
        <taxon>Pseudomonadota</taxon>
        <taxon>Alphaproteobacteria</taxon>
        <taxon>Sphingomonadales</taxon>
        <taxon>Sphingomonadaceae</taxon>
        <taxon>Sphingobium</taxon>
    </lineage>
</organism>
<dbReference type="SUPFAM" id="SSF56935">
    <property type="entry name" value="Porins"/>
    <property type="match status" value="1"/>
</dbReference>
<reference evidence="4 5" key="1">
    <citation type="submission" date="2016-10" db="EMBL/GenBank/DDBJ databases">
        <title>Complete Genome Sequence of the Nonylphenol-Degrading Bacterium Sphingobium cloacae JCM 10874T.</title>
        <authorList>
            <person name="Ootsuka M."/>
            <person name="Nishizawa T."/>
            <person name="Ohta H."/>
        </authorList>
    </citation>
    <scope>NUCLEOTIDE SEQUENCE [LARGE SCALE GENOMIC DNA]</scope>
    <source>
        <strain evidence="4 5">JCM 10874</strain>
    </source>
</reference>
<name>A0A1E1F2T3_9SPHN</name>
<dbReference type="GO" id="GO:0044718">
    <property type="term" value="P:siderophore transmembrane transport"/>
    <property type="evidence" value="ECO:0007669"/>
    <property type="project" value="TreeGrafter"/>
</dbReference>
<protein>
    <submittedName>
        <fullName evidence="4">TonB-dependent outer membrane receptor</fullName>
    </submittedName>
</protein>
<dbReference type="InterPro" id="IPR037066">
    <property type="entry name" value="Plug_dom_sf"/>
</dbReference>
<keyword evidence="1" id="KW-0472">Membrane</keyword>
<feature type="signal peptide" evidence="2">
    <location>
        <begin position="1"/>
        <end position="23"/>
    </location>
</feature>
<dbReference type="InterPro" id="IPR039426">
    <property type="entry name" value="TonB-dep_rcpt-like"/>
</dbReference>
<dbReference type="AlphaFoldDB" id="A0A1E1F2T3"/>
<evidence type="ECO:0000313" key="5">
    <source>
        <dbReference type="Proteomes" id="UP000218272"/>
    </source>
</evidence>
<proteinExistence type="inferred from homology"/>
<sequence>MKIRVVLLSAASVSALLPQAALAAAQAGSAADRDIMVTASPLEQKADETATPVATLTGDDLVHRRQATLGDTLAGQPGINFDNFGGGASRPVIRGQTAPRVQSLSDGANIQDASAISPDHAITTEPLLLRGIEVLRGPATLLYGGSAIGGAINLLDDKVPTAIPEGGISGMAEGRLGTANPERSLVGGMSTAPTTIRPRSASAVPGSARTAISASPIRANAANMDYRATATNMNPAILTAAACIAVATITAKTITITITITIMTMITTITMTKCPS</sequence>
<dbReference type="EMBL" id="AP017655">
    <property type="protein sequence ID" value="BAV64824.1"/>
    <property type="molecule type" value="Genomic_DNA"/>
</dbReference>
<dbReference type="PANTHER" id="PTHR30069:SF40">
    <property type="entry name" value="TONB-DEPENDENT RECEPTOR NMB0964-RELATED"/>
    <property type="match status" value="1"/>
</dbReference>
<comment type="similarity">
    <text evidence="1">Belongs to the TonB-dependent receptor family.</text>
</comment>
<feature type="domain" description="TonB-dependent receptor plug" evidence="3">
    <location>
        <begin position="47"/>
        <end position="151"/>
    </location>
</feature>
<dbReference type="PROSITE" id="PS52016">
    <property type="entry name" value="TONB_DEPENDENT_REC_3"/>
    <property type="match status" value="1"/>
</dbReference>
<evidence type="ECO:0000259" key="3">
    <source>
        <dbReference type="Pfam" id="PF07715"/>
    </source>
</evidence>
<feature type="chain" id="PRO_5009112463" evidence="2">
    <location>
        <begin position="24"/>
        <end position="276"/>
    </location>
</feature>
<dbReference type="InterPro" id="IPR012910">
    <property type="entry name" value="Plug_dom"/>
</dbReference>
<dbReference type="PANTHER" id="PTHR30069">
    <property type="entry name" value="TONB-DEPENDENT OUTER MEMBRANE RECEPTOR"/>
    <property type="match status" value="1"/>
</dbReference>
<keyword evidence="1" id="KW-1134">Transmembrane beta strand</keyword>
<keyword evidence="1" id="KW-0998">Cell outer membrane</keyword>
<keyword evidence="5" id="KW-1185">Reference proteome</keyword>
<comment type="subcellular location">
    <subcellularLocation>
        <location evidence="1">Cell outer membrane</location>
        <topology evidence="1">Multi-pass membrane protein</topology>
    </subcellularLocation>
</comment>
<dbReference type="Gene3D" id="2.170.130.10">
    <property type="entry name" value="TonB-dependent receptor, plug domain"/>
    <property type="match status" value="1"/>
</dbReference>